<accession>A0A3A1V089</accession>
<proteinExistence type="predicted"/>
<dbReference type="RefSeq" id="WP_119598690.1">
    <property type="nucleotide sequence ID" value="NZ_QXQA01000003.1"/>
</dbReference>
<protein>
    <submittedName>
        <fullName evidence="1">Uncharacterized protein</fullName>
    </submittedName>
</protein>
<evidence type="ECO:0000313" key="2">
    <source>
        <dbReference type="Proteomes" id="UP000266482"/>
    </source>
</evidence>
<sequence>MALGNSDGTKLLDDLRREFVRFASSYTAAAKSGANEASKQIFNTLGDVSNPADIPSGKLFAAVKTGVRHASEHMIKFGMEYFKQMNK</sequence>
<organism evidence="1 2">
    <name type="scientific">Paenibacillus nanensis</name>
    <dbReference type="NCBI Taxonomy" id="393251"/>
    <lineage>
        <taxon>Bacteria</taxon>
        <taxon>Bacillati</taxon>
        <taxon>Bacillota</taxon>
        <taxon>Bacilli</taxon>
        <taxon>Bacillales</taxon>
        <taxon>Paenibacillaceae</taxon>
        <taxon>Paenibacillus</taxon>
    </lineage>
</organism>
<dbReference type="EMBL" id="QXQA01000003">
    <property type="protein sequence ID" value="RIX53944.1"/>
    <property type="molecule type" value="Genomic_DNA"/>
</dbReference>
<evidence type="ECO:0000313" key="1">
    <source>
        <dbReference type="EMBL" id="RIX53944.1"/>
    </source>
</evidence>
<reference evidence="1 2" key="1">
    <citation type="submission" date="2018-09" db="EMBL/GenBank/DDBJ databases">
        <title>Paenibacillus aracenensis nov. sp. isolated from a cave in southern Spain.</title>
        <authorList>
            <person name="Jurado V."/>
            <person name="Gutierrez-Patricio S."/>
            <person name="Gonzalez-Pimentel J.L."/>
            <person name="Miller A.Z."/>
            <person name="Laiz L."/>
            <person name="Saiz-Jimenez C."/>
        </authorList>
    </citation>
    <scope>NUCLEOTIDE SEQUENCE [LARGE SCALE GENOMIC DNA]</scope>
    <source>
        <strain evidence="1 2">DSM 22867</strain>
    </source>
</reference>
<dbReference type="OrthoDB" id="2880699at2"/>
<keyword evidence="2" id="KW-1185">Reference proteome</keyword>
<dbReference type="AlphaFoldDB" id="A0A3A1V089"/>
<name>A0A3A1V089_9BACL</name>
<comment type="caution">
    <text evidence="1">The sequence shown here is derived from an EMBL/GenBank/DDBJ whole genome shotgun (WGS) entry which is preliminary data.</text>
</comment>
<gene>
    <name evidence="1" type="ORF">D3P08_06720</name>
</gene>
<dbReference type="Proteomes" id="UP000266482">
    <property type="component" value="Unassembled WGS sequence"/>
</dbReference>